<evidence type="ECO:0000313" key="4">
    <source>
        <dbReference type="Proteomes" id="UP000886523"/>
    </source>
</evidence>
<feature type="chain" id="PRO_5040339561" evidence="2">
    <location>
        <begin position="23"/>
        <end position="350"/>
    </location>
</feature>
<dbReference type="OrthoDB" id="343092at2759"/>
<organism evidence="3 4">
    <name type="scientific">Hydnum rufescens UP504</name>
    <dbReference type="NCBI Taxonomy" id="1448309"/>
    <lineage>
        <taxon>Eukaryota</taxon>
        <taxon>Fungi</taxon>
        <taxon>Dikarya</taxon>
        <taxon>Basidiomycota</taxon>
        <taxon>Agaricomycotina</taxon>
        <taxon>Agaricomycetes</taxon>
        <taxon>Cantharellales</taxon>
        <taxon>Hydnaceae</taxon>
        <taxon>Hydnum</taxon>
    </lineage>
</organism>
<proteinExistence type="predicted"/>
<reference evidence="3" key="1">
    <citation type="journal article" date="2020" name="Nat. Commun.">
        <title>Large-scale genome sequencing of mycorrhizal fungi provides insights into the early evolution of symbiotic traits.</title>
        <authorList>
            <person name="Miyauchi S."/>
            <person name="Kiss E."/>
            <person name="Kuo A."/>
            <person name="Drula E."/>
            <person name="Kohler A."/>
            <person name="Sanchez-Garcia M."/>
            <person name="Morin E."/>
            <person name="Andreopoulos B."/>
            <person name="Barry K.W."/>
            <person name="Bonito G."/>
            <person name="Buee M."/>
            <person name="Carver A."/>
            <person name="Chen C."/>
            <person name="Cichocki N."/>
            <person name="Clum A."/>
            <person name="Culley D."/>
            <person name="Crous P.W."/>
            <person name="Fauchery L."/>
            <person name="Girlanda M."/>
            <person name="Hayes R.D."/>
            <person name="Keri Z."/>
            <person name="LaButti K."/>
            <person name="Lipzen A."/>
            <person name="Lombard V."/>
            <person name="Magnuson J."/>
            <person name="Maillard F."/>
            <person name="Murat C."/>
            <person name="Nolan M."/>
            <person name="Ohm R.A."/>
            <person name="Pangilinan J."/>
            <person name="Pereira M.F."/>
            <person name="Perotto S."/>
            <person name="Peter M."/>
            <person name="Pfister S."/>
            <person name="Riley R."/>
            <person name="Sitrit Y."/>
            <person name="Stielow J.B."/>
            <person name="Szollosi G."/>
            <person name="Zifcakova L."/>
            <person name="Stursova M."/>
            <person name="Spatafora J.W."/>
            <person name="Tedersoo L."/>
            <person name="Vaario L.M."/>
            <person name="Yamada A."/>
            <person name="Yan M."/>
            <person name="Wang P."/>
            <person name="Xu J."/>
            <person name="Bruns T."/>
            <person name="Baldrian P."/>
            <person name="Vilgalys R."/>
            <person name="Dunand C."/>
            <person name="Henrissat B."/>
            <person name="Grigoriev I.V."/>
            <person name="Hibbett D."/>
            <person name="Nagy L.G."/>
            <person name="Martin F.M."/>
        </authorList>
    </citation>
    <scope>NUCLEOTIDE SEQUENCE</scope>
    <source>
        <strain evidence="3">UP504</strain>
    </source>
</reference>
<keyword evidence="2" id="KW-0732">Signal</keyword>
<name>A0A9P6AJY7_9AGAM</name>
<feature type="region of interest" description="Disordered" evidence="1">
    <location>
        <begin position="234"/>
        <end position="270"/>
    </location>
</feature>
<gene>
    <name evidence="3" type="ORF">BS47DRAFT_1488962</name>
</gene>
<evidence type="ECO:0000256" key="2">
    <source>
        <dbReference type="SAM" id="SignalP"/>
    </source>
</evidence>
<dbReference type="Proteomes" id="UP000886523">
    <property type="component" value="Unassembled WGS sequence"/>
</dbReference>
<accession>A0A9P6AJY7</accession>
<evidence type="ECO:0000256" key="1">
    <source>
        <dbReference type="SAM" id="MobiDB-lite"/>
    </source>
</evidence>
<sequence length="350" mass="40026">MFRLLFLIPALRFLILLHEHSALLSSLSETEYFIQISVLLSETEFRRSSIYTSTPPTESGEGSFEDSQETWNGRDRGGKEGNAPPSRNMHAEAETAKTSKKLHIPQTLAHGTVSTRLKQHDCWVRFFASPIPNLIRWGRRVYAKYSESNREWVPVKAYSRFEPSTWYTSTRMLLLSEGGNGIAKLTGDTEDQSDKHQIFIVIDDMEAHYRRAGKGSHAANAVVREAGHALVDKRSVEQLSPRGRRSEDDKWHRQPPAEGEASRRTHDKPGFGLQTLSLVRPDSLHICSIRLLDLGYPPRLQSWRMKNFLNNKFDFSCRPFCGAHPWYVEDLDKLRVETLGSIPLSSRDKY</sequence>
<comment type="caution">
    <text evidence="3">The sequence shown here is derived from an EMBL/GenBank/DDBJ whole genome shotgun (WGS) entry which is preliminary data.</text>
</comment>
<keyword evidence="4" id="KW-1185">Reference proteome</keyword>
<feature type="region of interest" description="Disordered" evidence="1">
    <location>
        <begin position="50"/>
        <end position="105"/>
    </location>
</feature>
<protein>
    <submittedName>
        <fullName evidence="3">Uncharacterized protein</fullName>
    </submittedName>
</protein>
<dbReference type="AlphaFoldDB" id="A0A9P6AJY7"/>
<evidence type="ECO:0000313" key="3">
    <source>
        <dbReference type="EMBL" id="KAF9507198.1"/>
    </source>
</evidence>
<feature type="compositionally biased region" description="Basic and acidic residues" evidence="1">
    <location>
        <begin position="260"/>
        <end position="269"/>
    </location>
</feature>
<feature type="signal peptide" evidence="2">
    <location>
        <begin position="1"/>
        <end position="22"/>
    </location>
</feature>
<dbReference type="EMBL" id="MU129088">
    <property type="protein sequence ID" value="KAF9507198.1"/>
    <property type="molecule type" value="Genomic_DNA"/>
</dbReference>